<accession>A0A8T0MWJ7</accession>
<feature type="compositionally biased region" description="Low complexity" evidence="1">
    <location>
        <begin position="305"/>
        <end position="321"/>
    </location>
</feature>
<proteinExistence type="predicted"/>
<dbReference type="EMBL" id="CM029054">
    <property type="protein sequence ID" value="KAG2539414.1"/>
    <property type="molecule type" value="Genomic_DNA"/>
</dbReference>
<reference evidence="2" key="1">
    <citation type="submission" date="2020-05" db="EMBL/GenBank/DDBJ databases">
        <title>WGS assembly of Panicum virgatum.</title>
        <authorList>
            <person name="Lovell J.T."/>
            <person name="Jenkins J."/>
            <person name="Shu S."/>
            <person name="Juenger T.E."/>
            <person name="Schmutz J."/>
        </authorList>
    </citation>
    <scope>NUCLEOTIDE SEQUENCE</scope>
    <source>
        <strain evidence="2">AP13</strain>
    </source>
</reference>
<feature type="compositionally biased region" description="Basic residues" evidence="1">
    <location>
        <begin position="204"/>
        <end position="213"/>
    </location>
</feature>
<organism evidence="2 3">
    <name type="scientific">Panicum virgatum</name>
    <name type="common">Blackwell switchgrass</name>
    <dbReference type="NCBI Taxonomy" id="38727"/>
    <lineage>
        <taxon>Eukaryota</taxon>
        <taxon>Viridiplantae</taxon>
        <taxon>Streptophyta</taxon>
        <taxon>Embryophyta</taxon>
        <taxon>Tracheophyta</taxon>
        <taxon>Spermatophyta</taxon>
        <taxon>Magnoliopsida</taxon>
        <taxon>Liliopsida</taxon>
        <taxon>Poales</taxon>
        <taxon>Poaceae</taxon>
        <taxon>PACMAD clade</taxon>
        <taxon>Panicoideae</taxon>
        <taxon>Panicodae</taxon>
        <taxon>Paniceae</taxon>
        <taxon>Panicinae</taxon>
        <taxon>Panicum</taxon>
        <taxon>Panicum sect. Hiantes</taxon>
    </lineage>
</organism>
<evidence type="ECO:0000256" key="1">
    <source>
        <dbReference type="SAM" id="MobiDB-lite"/>
    </source>
</evidence>
<name>A0A8T0MWJ7_PANVG</name>
<feature type="compositionally biased region" description="Low complexity" evidence="1">
    <location>
        <begin position="167"/>
        <end position="199"/>
    </location>
</feature>
<gene>
    <name evidence="2" type="ORF">PVAP13_9NG474514</name>
</gene>
<sequence>MAELARRVPAGGEPYGGGGEMGTYDDGLLRPVSVHSVAWVRAEIRPPRRQGAATELRARGRGASWCRVKLRLPAEGAELRRDAEEGAAARRGDPAAAPRGDEDRGGRREAGGARRRRRVSTELDRQGRRGGARAPDPPQQEGRPRGGGWPDERPSRGTARARRGRATRSTPSRALAAVPRAPARAVLRLLPPAAVFRPRSPAPRPHRARRGRRSGGPAGPRHARLARHSPPSASSTRGPAAAAYRGSEGPPPLASRLRSTARLPGRVRCAFARPLGPQPRPATPAVELGRRPASRAPLPTGRGGARPPKAAAARSSPARGLLLRARWPWRERWGRAGS</sequence>
<keyword evidence="3" id="KW-1185">Reference proteome</keyword>
<dbReference type="AlphaFoldDB" id="A0A8T0MWJ7"/>
<evidence type="ECO:0000313" key="3">
    <source>
        <dbReference type="Proteomes" id="UP000823388"/>
    </source>
</evidence>
<dbReference type="Proteomes" id="UP000823388">
    <property type="component" value="Chromosome 9N"/>
</dbReference>
<feature type="region of interest" description="Disordered" evidence="1">
    <location>
        <begin position="79"/>
        <end position="321"/>
    </location>
</feature>
<comment type="caution">
    <text evidence="2">The sequence shown here is derived from an EMBL/GenBank/DDBJ whole genome shotgun (WGS) entry which is preliminary data.</text>
</comment>
<protein>
    <submittedName>
        <fullName evidence="2">Uncharacterized protein</fullName>
    </submittedName>
</protein>
<evidence type="ECO:0000313" key="2">
    <source>
        <dbReference type="EMBL" id="KAG2539414.1"/>
    </source>
</evidence>
<feature type="compositionally biased region" description="Basic and acidic residues" evidence="1">
    <location>
        <begin position="79"/>
        <end position="112"/>
    </location>
</feature>